<keyword evidence="2" id="KW-1185">Reference proteome</keyword>
<accession>A0A380JCX5</accession>
<organism evidence="1 2">
    <name type="scientific">Streptococcus downei MFe28</name>
    <dbReference type="NCBI Taxonomy" id="764290"/>
    <lineage>
        <taxon>Bacteria</taxon>
        <taxon>Bacillati</taxon>
        <taxon>Bacillota</taxon>
        <taxon>Bacilli</taxon>
        <taxon>Lactobacillales</taxon>
        <taxon>Streptococcaceae</taxon>
        <taxon>Streptococcus</taxon>
    </lineage>
</organism>
<dbReference type="Gene3D" id="3.40.50.720">
    <property type="entry name" value="NAD(P)-binding Rossmann-like Domain"/>
    <property type="match status" value="1"/>
</dbReference>
<dbReference type="AlphaFoldDB" id="A0A380JCX5"/>
<dbReference type="EMBL" id="UHFA01000002">
    <property type="protein sequence ID" value="SUN35842.1"/>
    <property type="molecule type" value="Genomic_DNA"/>
</dbReference>
<evidence type="ECO:0000313" key="1">
    <source>
        <dbReference type="EMBL" id="SUN35842.1"/>
    </source>
</evidence>
<sequence length="29" mass="2804">MDLGLKGRTVIITGGASGIGKATAQAFVA</sequence>
<dbReference type="SUPFAM" id="SSF51735">
    <property type="entry name" value="NAD(P)-binding Rossmann-fold domains"/>
    <property type="match status" value="1"/>
</dbReference>
<proteinExistence type="predicted"/>
<dbReference type="InterPro" id="IPR036291">
    <property type="entry name" value="NAD(P)-bd_dom_sf"/>
</dbReference>
<name>A0A380JCX5_STRDO</name>
<dbReference type="Proteomes" id="UP000254082">
    <property type="component" value="Unassembled WGS sequence"/>
</dbReference>
<protein>
    <submittedName>
        <fullName evidence="1">Short chain dehydrogenase</fullName>
    </submittedName>
</protein>
<reference evidence="1 2" key="1">
    <citation type="submission" date="2018-06" db="EMBL/GenBank/DDBJ databases">
        <authorList>
            <consortium name="Pathogen Informatics"/>
            <person name="Doyle S."/>
        </authorList>
    </citation>
    <scope>NUCLEOTIDE SEQUENCE [LARGE SCALE GENOMIC DNA]</scope>
    <source>
        <strain evidence="2">NCTC 11391</strain>
    </source>
</reference>
<evidence type="ECO:0000313" key="2">
    <source>
        <dbReference type="Proteomes" id="UP000254082"/>
    </source>
</evidence>
<gene>
    <name evidence="1" type="ORF">NCTC11391_00881</name>
</gene>